<dbReference type="AlphaFoldDB" id="A0A9D4C682"/>
<name>A0A9D4C682_DREPO</name>
<dbReference type="Proteomes" id="UP000828390">
    <property type="component" value="Unassembled WGS sequence"/>
</dbReference>
<protein>
    <submittedName>
        <fullName evidence="1">Uncharacterized protein</fullName>
    </submittedName>
</protein>
<proteinExistence type="predicted"/>
<gene>
    <name evidence="1" type="ORF">DPMN_060574</name>
</gene>
<organism evidence="1 2">
    <name type="scientific">Dreissena polymorpha</name>
    <name type="common">Zebra mussel</name>
    <name type="synonym">Mytilus polymorpha</name>
    <dbReference type="NCBI Taxonomy" id="45954"/>
    <lineage>
        <taxon>Eukaryota</taxon>
        <taxon>Metazoa</taxon>
        <taxon>Spiralia</taxon>
        <taxon>Lophotrochozoa</taxon>
        <taxon>Mollusca</taxon>
        <taxon>Bivalvia</taxon>
        <taxon>Autobranchia</taxon>
        <taxon>Heteroconchia</taxon>
        <taxon>Euheterodonta</taxon>
        <taxon>Imparidentia</taxon>
        <taxon>Neoheterodontei</taxon>
        <taxon>Myida</taxon>
        <taxon>Dreissenoidea</taxon>
        <taxon>Dreissenidae</taxon>
        <taxon>Dreissena</taxon>
    </lineage>
</organism>
<reference evidence="1" key="1">
    <citation type="journal article" date="2019" name="bioRxiv">
        <title>The Genome of the Zebra Mussel, Dreissena polymorpha: A Resource for Invasive Species Research.</title>
        <authorList>
            <person name="McCartney M.A."/>
            <person name="Auch B."/>
            <person name="Kono T."/>
            <person name="Mallez S."/>
            <person name="Zhang Y."/>
            <person name="Obille A."/>
            <person name="Becker A."/>
            <person name="Abrahante J.E."/>
            <person name="Garbe J."/>
            <person name="Badalamenti J.P."/>
            <person name="Herman A."/>
            <person name="Mangelson H."/>
            <person name="Liachko I."/>
            <person name="Sullivan S."/>
            <person name="Sone E.D."/>
            <person name="Koren S."/>
            <person name="Silverstein K.A.T."/>
            <person name="Beckman K.B."/>
            <person name="Gohl D.M."/>
        </authorList>
    </citation>
    <scope>NUCLEOTIDE SEQUENCE</scope>
    <source>
        <strain evidence="1">Duluth1</strain>
        <tissue evidence="1">Whole animal</tissue>
    </source>
</reference>
<sequence>MFNNKAAWEEARLSCALQSALVPSIITFLTHEDDVTHLEVEFELSLGRIGLRASVPTKTQKPA</sequence>
<dbReference type="EMBL" id="JAIWYP010000013">
    <property type="protein sequence ID" value="KAH3717778.1"/>
    <property type="molecule type" value="Genomic_DNA"/>
</dbReference>
<keyword evidence="2" id="KW-1185">Reference proteome</keyword>
<reference evidence="1" key="2">
    <citation type="submission" date="2020-11" db="EMBL/GenBank/DDBJ databases">
        <authorList>
            <person name="McCartney M.A."/>
            <person name="Auch B."/>
            <person name="Kono T."/>
            <person name="Mallez S."/>
            <person name="Becker A."/>
            <person name="Gohl D.M."/>
            <person name="Silverstein K.A.T."/>
            <person name="Koren S."/>
            <person name="Bechman K.B."/>
            <person name="Herman A."/>
            <person name="Abrahante J.E."/>
            <person name="Garbe J."/>
        </authorList>
    </citation>
    <scope>NUCLEOTIDE SEQUENCE</scope>
    <source>
        <strain evidence="1">Duluth1</strain>
        <tissue evidence="1">Whole animal</tissue>
    </source>
</reference>
<evidence type="ECO:0000313" key="2">
    <source>
        <dbReference type="Proteomes" id="UP000828390"/>
    </source>
</evidence>
<accession>A0A9D4C682</accession>
<comment type="caution">
    <text evidence="1">The sequence shown here is derived from an EMBL/GenBank/DDBJ whole genome shotgun (WGS) entry which is preliminary data.</text>
</comment>
<evidence type="ECO:0000313" key="1">
    <source>
        <dbReference type="EMBL" id="KAH3717778.1"/>
    </source>
</evidence>